<keyword evidence="1" id="KW-0472">Membrane</keyword>
<feature type="transmembrane region" description="Helical" evidence="1">
    <location>
        <begin position="124"/>
        <end position="144"/>
    </location>
</feature>
<evidence type="ECO:0000313" key="3">
    <source>
        <dbReference type="Proteomes" id="UP000050471"/>
    </source>
</evidence>
<organism evidence="2 3">
    <name type="scientific">Aliiroseovarius crassostreae</name>
    <dbReference type="NCBI Taxonomy" id="154981"/>
    <lineage>
        <taxon>Bacteria</taxon>
        <taxon>Pseudomonadati</taxon>
        <taxon>Pseudomonadota</taxon>
        <taxon>Alphaproteobacteria</taxon>
        <taxon>Rhodobacterales</taxon>
        <taxon>Paracoccaceae</taxon>
        <taxon>Aliiroseovarius</taxon>
    </lineage>
</organism>
<dbReference type="RefSeq" id="WP_055190819.1">
    <property type="nucleotide sequence ID" value="NZ_FPBS01000064.1"/>
</dbReference>
<dbReference type="Proteomes" id="UP000050471">
    <property type="component" value="Unassembled WGS sequence"/>
</dbReference>
<dbReference type="EMBL" id="LKBA01000008">
    <property type="protein sequence ID" value="KPN62912.1"/>
    <property type="molecule type" value="Genomic_DNA"/>
</dbReference>
<accession>A0A0P7IGF3</accession>
<keyword evidence="1" id="KW-1133">Transmembrane helix</keyword>
<protein>
    <submittedName>
        <fullName evidence="2">Uncharacterized protein</fullName>
    </submittedName>
</protein>
<evidence type="ECO:0000256" key="1">
    <source>
        <dbReference type="SAM" id="Phobius"/>
    </source>
</evidence>
<gene>
    <name evidence="2" type="ORF">AKJ29_01845</name>
</gene>
<dbReference type="AlphaFoldDB" id="A0A0P7IGF3"/>
<dbReference type="STRING" id="154981.AKJ29_01845"/>
<name>A0A0P7IGF3_9RHOB</name>
<reference evidence="2 3" key="1">
    <citation type="submission" date="2015-09" db="EMBL/GenBank/DDBJ databases">
        <title>Draft genome sequence of Aliiroseovarius crassostreae CV919-312TSm, the causative agent of Roseovarius Oyster Disease (formerly Juvenile Oyster Disease).</title>
        <authorList>
            <person name="Kessner L."/>
            <person name="Spinard E."/>
            <person name="Nelson D."/>
        </authorList>
    </citation>
    <scope>NUCLEOTIDE SEQUENCE [LARGE SCALE GENOMIC DNA]</scope>
    <source>
        <strain evidence="2 3">CV919-312</strain>
    </source>
</reference>
<comment type="caution">
    <text evidence="2">The sequence shown here is derived from an EMBL/GenBank/DDBJ whole genome shotgun (WGS) entry which is preliminary data.</text>
</comment>
<feature type="transmembrane region" description="Helical" evidence="1">
    <location>
        <begin position="100"/>
        <end position="118"/>
    </location>
</feature>
<keyword evidence="3" id="KW-1185">Reference proteome</keyword>
<evidence type="ECO:0000313" key="2">
    <source>
        <dbReference type="EMBL" id="KPN62912.1"/>
    </source>
</evidence>
<proteinExistence type="predicted"/>
<keyword evidence="1" id="KW-0812">Transmembrane</keyword>
<sequence length="177" mass="19738">MTKRKFSLFKPRLPRVSGLGDTTKSSATWAREAFSRSGSRCPIEGCGGTLTILDVIDGEEGDAQAVRSLVCQKCNTSQPIDHLIDRAAAQIDGLRSGERIFFISGMALFIVFTVMAFLNGSFLTLFGGAVFALLLIMRGFVFRYKAWQATNRKMFEDRPPVLEWLREEFGKNVINDT</sequence>